<evidence type="ECO:0000313" key="2">
    <source>
        <dbReference type="Proteomes" id="UP000887159"/>
    </source>
</evidence>
<gene>
    <name evidence="1" type="ORF">TNCV_1012061</name>
</gene>
<reference evidence="1" key="1">
    <citation type="submission" date="2020-08" db="EMBL/GenBank/DDBJ databases">
        <title>Multicomponent nature underlies the extraordinary mechanical properties of spider dragline silk.</title>
        <authorList>
            <person name="Kono N."/>
            <person name="Nakamura H."/>
            <person name="Mori M."/>
            <person name="Yoshida Y."/>
            <person name="Ohtoshi R."/>
            <person name="Malay A.D."/>
            <person name="Moran D.A.P."/>
            <person name="Tomita M."/>
            <person name="Numata K."/>
            <person name="Arakawa K."/>
        </authorList>
    </citation>
    <scope>NUCLEOTIDE SEQUENCE</scope>
</reference>
<sequence>MSLSSVGGEVMDKLPSVEFRRETVSFGVFPLTFAKKLTVRNTLEKRMTKRAYIIKFRLTCSKEMSSAHPKL</sequence>
<name>A0A8X7B9N8_TRICX</name>
<proteinExistence type="predicted"/>
<dbReference type="EMBL" id="BMAU01021369">
    <property type="protein sequence ID" value="GFY24153.1"/>
    <property type="molecule type" value="Genomic_DNA"/>
</dbReference>
<dbReference type="AlphaFoldDB" id="A0A8X7B9N8"/>
<dbReference type="Proteomes" id="UP000887159">
    <property type="component" value="Unassembled WGS sequence"/>
</dbReference>
<evidence type="ECO:0000313" key="1">
    <source>
        <dbReference type="EMBL" id="GFY24153.1"/>
    </source>
</evidence>
<accession>A0A8X7B9N8</accession>
<protein>
    <submittedName>
        <fullName evidence="1">Uncharacterized protein</fullName>
    </submittedName>
</protein>
<comment type="caution">
    <text evidence="1">The sequence shown here is derived from an EMBL/GenBank/DDBJ whole genome shotgun (WGS) entry which is preliminary data.</text>
</comment>
<keyword evidence="2" id="KW-1185">Reference proteome</keyword>
<organism evidence="1 2">
    <name type="scientific">Trichonephila clavipes</name>
    <name type="common">Golden silk orbweaver</name>
    <name type="synonym">Nephila clavipes</name>
    <dbReference type="NCBI Taxonomy" id="2585209"/>
    <lineage>
        <taxon>Eukaryota</taxon>
        <taxon>Metazoa</taxon>
        <taxon>Ecdysozoa</taxon>
        <taxon>Arthropoda</taxon>
        <taxon>Chelicerata</taxon>
        <taxon>Arachnida</taxon>
        <taxon>Araneae</taxon>
        <taxon>Araneomorphae</taxon>
        <taxon>Entelegynae</taxon>
        <taxon>Araneoidea</taxon>
        <taxon>Nephilidae</taxon>
        <taxon>Trichonephila</taxon>
    </lineage>
</organism>